<dbReference type="Gene3D" id="3.90.1200.10">
    <property type="match status" value="1"/>
</dbReference>
<sequence>MGSEAATKLCRTFVLYVIYRIFPNAIFVNIVDKLKEIASKFDVEGIPDCVTPFGSGLINDTYRVTCVPVDGVGAPCPEYVLQRINHNIFRDVELLQRNIARITGHIRTRLAERGEGDIERKALRLVPVLGGDGAPVPAPARKLFYFDGEAYWRMTVLISGAKTHEQLTPELACHTGRAFGDFQGMLADLPADPELPAEPNFPGGAPLGATIPDFHNMEFRLGQLRDAIAGDKAGRVAEMQGMIDEIASRAGEMCLAERMNRAGTLPKRISHCDTKVNNVLFDERTGEVLCVIDLDTTMPGYAMADFGDFIRTAGNTGAEDDRDPGRVGLDMEIFEAFARGYLETAGKFLTPTEIDLLPFGAKMLTYMQAVRFLTDYLNGDTYYKIASPDHNRVRTLAQFAHLRSLEGHEAEMKRYIETIKSQL</sequence>
<dbReference type="EMBL" id="HF548281">
    <property type="protein sequence ID" value="CCO21058.1"/>
    <property type="molecule type" value="Genomic_DNA"/>
</dbReference>
<reference evidence="2" key="1">
    <citation type="submission" date="2012-10" db="EMBL/GenBank/DDBJ databases">
        <authorList>
            <person name="Sandrine L."/>
        </authorList>
    </citation>
    <scope>NUCLEOTIDE SEQUENCE</scope>
</reference>
<dbReference type="Pfam" id="PF01636">
    <property type="entry name" value="APH"/>
    <property type="match status" value="1"/>
</dbReference>
<dbReference type="SUPFAM" id="SSF56112">
    <property type="entry name" value="Protein kinase-like (PK-like)"/>
    <property type="match status" value="1"/>
</dbReference>
<feature type="domain" description="Aminoglycoside phosphotransferase" evidence="1">
    <location>
        <begin position="50"/>
        <end position="322"/>
    </location>
</feature>
<dbReference type="PANTHER" id="PTHR21064">
    <property type="entry name" value="AMINOGLYCOSIDE PHOSPHOTRANSFERASE DOMAIN-CONTAINING PROTEIN-RELATED"/>
    <property type="match status" value="1"/>
</dbReference>
<dbReference type="InterPro" id="IPR011009">
    <property type="entry name" value="Kinase-like_dom_sf"/>
</dbReference>
<dbReference type="InterPro" id="IPR050249">
    <property type="entry name" value="Pseudomonas-type_ThrB"/>
</dbReference>
<organism evidence="2">
    <name type="scientific">termite gut metagenome</name>
    <dbReference type="NCBI Taxonomy" id="433724"/>
    <lineage>
        <taxon>unclassified sequences</taxon>
        <taxon>metagenomes</taxon>
        <taxon>organismal metagenomes</taxon>
    </lineage>
</organism>
<dbReference type="PANTHER" id="PTHR21064:SF5">
    <property type="entry name" value="SLR1880 PROTEIN"/>
    <property type="match status" value="1"/>
</dbReference>
<gene>
    <name evidence="2" type="ORF">BN138_246</name>
</gene>
<dbReference type="GO" id="GO:0016740">
    <property type="term" value="F:transferase activity"/>
    <property type="evidence" value="ECO:0007669"/>
    <property type="project" value="UniProtKB-KW"/>
</dbReference>
<evidence type="ECO:0000313" key="2">
    <source>
        <dbReference type="EMBL" id="CCO21058.1"/>
    </source>
</evidence>
<keyword evidence="2" id="KW-0808">Transferase</keyword>
<dbReference type="InterPro" id="IPR002575">
    <property type="entry name" value="Aminoglycoside_PTrfase"/>
</dbReference>
<name>S0DDG8_9ZZZZ</name>
<accession>S0DDG8</accession>
<dbReference type="AlphaFoldDB" id="S0DDG8"/>
<evidence type="ECO:0000259" key="1">
    <source>
        <dbReference type="Pfam" id="PF01636"/>
    </source>
</evidence>
<protein>
    <submittedName>
        <fullName evidence="2">Putative phosphotransferase</fullName>
    </submittedName>
</protein>
<reference evidence="2" key="2">
    <citation type="journal article" date="2013" name="Biotechnol. Biofuels">
        <title>Mining for hemicellulases in the fungus-growing termite Pseudacanthotermes militaris using functional metagenomics.</title>
        <authorList>
            <person name="Bastien G."/>
            <person name="Arnal G."/>
            <person name="Bozonnet S."/>
            <person name="Laguerre S."/>
            <person name="Ferreira F."/>
            <person name="Faure R."/>
            <person name="Henrissat B."/>
            <person name="Lefevre F."/>
            <person name="Robe P."/>
            <person name="Bouchez O."/>
            <person name="Noirot C."/>
            <person name="Dumon C."/>
            <person name="O'Donohue M."/>
        </authorList>
    </citation>
    <scope>NUCLEOTIDE SEQUENCE</scope>
</reference>
<proteinExistence type="predicted"/>